<dbReference type="InterPro" id="IPR027417">
    <property type="entry name" value="P-loop_NTPase"/>
</dbReference>
<dbReference type="CDD" id="cd06170">
    <property type="entry name" value="LuxR_C_like"/>
    <property type="match status" value="1"/>
</dbReference>
<sequence length="887" mass="92834">MAYDPEREWPFLARDAELNMLTSVVEAGLREPGAPSGAVIVAAPGVGKTRLAREVAAVAGERGIPTLRVVGTRATSQTPYATVAHLTPDVVPEGDAAAHYRAVAHALPRDPRPMLVVDDAHLLDAGSAALVLHVALTGAATVIVTARRGIEVPDPITALWADGLAVRVDLQPLSIREAGTLLCAALGGHVTAVTVHRLAEISAGNILYLRELVRAAIASGALCESGGVWTWDGTVVVGDRLVDAVGRRLGGLSADDRIALTRLAVGEPLALSLAEDVAGPAALARLEAWGLIRFDDGACRLAHPLFGDVLLTEQGRAASRAALRTVVDAAERLFPGEDLLRRTTWRLQTGMTPPADELLQAARLALAAFDVDRAAGLAEAALDGGVRADAEARVILAGAWNRQMRFADAADQLARAEGDVLAHGSAALRREWLDASIVAVHQGLGRSGDAECLLVRAESAPAATSDDCRLARSMRANILVDDGRLDEAIALTRSVLDEHAPPDYAAVVAASSLGEAEALRGLTRSARDAHRVLYRLRDAGVPEAQRAGDYAGLQELMCQMLEGHADSAAAIAEDMYRMLVAGHEHTTVGLGALVAGKAQLLQGRLALAAESMRDAVDLLRRTDLDGALPWALTILAQAEALGGRTEAAIEALAEGRRLHRDPVPARSRYDLALAEVRVRAATGDRSGAATVAMDAAEGPELAEFGVYRAQLLHAAVRLGADAARLAPAMAELAADVESDLVALLADVVVGRATVDAGVVARAGDRFEERGMRLEAMDAAGEAARLLAEQGRDAAARRQRARATRLAAQCGLPHGAPNVAGAGTGAGAGAELSRRERDVAMLAADGLSNAAIAERLVVSVRTVESHLYQAFGKLGVQRREELAAALRH</sequence>
<dbReference type="SUPFAM" id="SSF52540">
    <property type="entry name" value="P-loop containing nucleoside triphosphate hydrolases"/>
    <property type="match status" value="1"/>
</dbReference>
<feature type="domain" description="HTH luxR-type" evidence="3">
    <location>
        <begin position="824"/>
        <end position="887"/>
    </location>
</feature>
<dbReference type="GO" id="GO:0016887">
    <property type="term" value="F:ATP hydrolysis activity"/>
    <property type="evidence" value="ECO:0007669"/>
    <property type="project" value="InterPro"/>
</dbReference>
<dbReference type="Pfam" id="PF13401">
    <property type="entry name" value="AAA_22"/>
    <property type="match status" value="1"/>
</dbReference>
<dbReference type="PROSITE" id="PS50043">
    <property type="entry name" value="HTH_LUXR_2"/>
    <property type="match status" value="1"/>
</dbReference>
<dbReference type="Proteomes" id="UP000293995">
    <property type="component" value="Chromosome"/>
</dbReference>
<evidence type="ECO:0000256" key="1">
    <source>
        <dbReference type="ARBA" id="ARBA00022741"/>
    </source>
</evidence>
<dbReference type="SUPFAM" id="SSF46894">
    <property type="entry name" value="C-terminal effector domain of the bipartite response regulators"/>
    <property type="match status" value="1"/>
</dbReference>
<evidence type="ECO:0000256" key="2">
    <source>
        <dbReference type="ARBA" id="ARBA00022840"/>
    </source>
</evidence>
<accession>A0A4P6ECS9</accession>
<dbReference type="EMBL" id="CP035494">
    <property type="protein sequence ID" value="QAY59884.1"/>
    <property type="molecule type" value="Genomic_DNA"/>
</dbReference>
<reference evidence="4 5" key="1">
    <citation type="submission" date="2019-01" db="EMBL/GenBank/DDBJ databases">
        <title>Genome sequencing of strain DFW100M-13.</title>
        <authorList>
            <person name="Heo J."/>
            <person name="Kim S.-J."/>
            <person name="Kim J.-S."/>
            <person name="Hong S.-B."/>
            <person name="Kwon S.-W."/>
        </authorList>
    </citation>
    <scope>NUCLEOTIDE SEQUENCE [LARGE SCALE GENOMIC DNA]</scope>
    <source>
        <strain evidence="4 5">DFW100M-13</strain>
    </source>
</reference>
<keyword evidence="2" id="KW-0067">ATP-binding</keyword>
<dbReference type="GO" id="GO:0005524">
    <property type="term" value="F:ATP binding"/>
    <property type="evidence" value="ECO:0007669"/>
    <property type="project" value="UniProtKB-KW"/>
</dbReference>
<dbReference type="OrthoDB" id="3197423at2"/>
<dbReference type="Gene3D" id="1.25.40.10">
    <property type="entry name" value="Tetratricopeptide repeat domain"/>
    <property type="match status" value="1"/>
</dbReference>
<dbReference type="GO" id="GO:0006355">
    <property type="term" value="P:regulation of DNA-templated transcription"/>
    <property type="evidence" value="ECO:0007669"/>
    <property type="project" value="InterPro"/>
</dbReference>
<dbReference type="PANTHER" id="PTHR16305">
    <property type="entry name" value="TESTICULAR SOLUBLE ADENYLYL CYCLASE"/>
    <property type="match status" value="1"/>
</dbReference>
<dbReference type="InterPro" id="IPR016032">
    <property type="entry name" value="Sig_transdc_resp-reg_C-effctor"/>
</dbReference>
<keyword evidence="5" id="KW-1185">Reference proteome</keyword>
<dbReference type="AlphaFoldDB" id="A0A4P6ECS9"/>
<dbReference type="PRINTS" id="PR00038">
    <property type="entry name" value="HTHLUXR"/>
</dbReference>
<dbReference type="Gene3D" id="1.10.10.10">
    <property type="entry name" value="Winged helix-like DNA-binding domain superfamily/Winged helix DNA-binding domain"/>
    <property type="match status" value="1"/>
</dbReference>
<dbReference type="InterPro" id="IPR011990">
    <property type="entry name" value="TPR-like_helical_dom_sf"/>
</dbReference>
<dbReference type="InterPro" id="IPR000792">
    <property type="entry name" value="Tscrpt_reg_LuxR_C"/>
</dbReference>
<protein>
    <submittedName>
        <fullName evidence="4">Helix-turn-helix transcriptional regulator</fullName>
    </submittedName>
</protein>
<dbReference type="KEGG" id="mprt:ET475_07685"/>
<dbReference type="Pfam" id="PF00196">
    <property type="entry name" value="GerE"/>
    <property type="match status" value="1"/>
</dbReference>
<dbReference type="GO" id="GO:0005737">
    <property type="term" value="C:cytoplasm"/>
    <property type="evidence" value="ECO:0007669"/>
    <property type="project" value="TreeGrafter"/>
</dbReference>
<evidence type="ECO:0000259" key="3">
    <source>
        <dbReference type="PROSITE" id="PS50043"/>
    </source>
</evidence>
<dbReference type="Gene3D" id="3.40.50.300">
    <property type="entry name" value="P-loop containing nucleotide triphosphate hydrolases"/>
    <property type="match status" value="1"/>
</dbReference>
<dbReference type="GO" id="GO:0003677">
    <property type="term" value="F:DNA binding"/>
    <property type="evidence" value="ECO:0007669"/>
    <property type="project" value="InterPro"/>
</dbReference>
<name>A0A4P6ECS9_9MICO</name>
<dbReference type="GO" id="GO:0004016">
    <property type="term" value="F:adenylate cyclase activity"/>
    <property type="evidence" value="ECO:0007669"/>
    <property type="project" value="TreeGrafter"/>
</dbReference>
<dbReference type="SMART" id="SM00421">
    <property type="entry name" value="HTH_LUXR"/>
    <property type="match status" value="1"/>
</dbReference>
<evidence type="ECO:0000313" key="5">
    <source>
        <dbReference type="Proteomes" id="UP000293995"/>
    </source>
</evidence>
<dbReference type="InterPro" id="IPR049945">
    <property type="entry name" value="AAA_22"/>
</dbReference>
<organism evidence="4 5">
    <name type="scientific">Microbacterium protaetiae</name>
    <dbReference type="NCBI Taxonomy" id="2509458"/>
    <lineage>
        <taxon>Bacteria</taxon>
        <taxon>Bacillati</taxon>
        <taxon>Actinomycetota</taxon>
        <taxon>Actinomycetes</taxon>
        <taxon>Micrococcales</taxon>
        <taxon>Microbacteriaceae</taxon>
        <taxon>Microbacterium</taxon>
    </lineage>
</organism>
<gene>
    <name evidence="4" type="ORF">ET475_07685</name>
</gene>
<dbReference type="RefSeq" id="WP_129388152.1">
    <property type="nucleotide sequence ID" value="NZ_CP035494.1"/>
</dbReference>
<dbReference type="InterPro" id="IPR036388">
    <property type="entry name" value="WH-like_DNA-bd_sf"/>
</dbReference>
<keyword evidence="1" id="KW-0547">Nucleotide-binding</keyword>
<dbReference type="PANTHER" id="PTHR16305:SF35">
    <property type="entry name" value="TRANSCRIPTIONAL ACTIVATOR DOMAIN"/>
    <property type="match status" value="1"/>
</dbReference>
<proteinExistence type="predicted"/>
<evidence type="ECO:0000313" key="4">
    <source>
        <dbReference type="EMBL" id="QAY59884.1"/>
    </source>
</evidence>